<sequence>MPTRLTFPPPPHAMKRKRDDAGSPHITTGEGRSILKPRLLRAGSVKRVRCDGGSWRRREGDEGWGLWDQQRDILSEDGMGDGKSGWVGGNQVAIEVKLDLSPCVVCARRPRVKGDLLGGGFGACDGCGGRVCCVCVRRCGGSGKEGRGDEMEESGGEKNEDGRGEREWGGGTSHYEVVCSRCCVERGEEGEVRCLGCLWKEGE</sequence>
<name>A0A177AB36_9PEZI</name>
<evidence type="ECO:0000313" key="2">
    <source>
        <dbReference type="EMBL" id="OAF59356.1"/>
    </source>
</evidence>
<dbReference type="RefSeq" id="XP_024324639.1">
    <property type="nucleotide sequence ID" value="XM_024467972.1"/>
</dbReference>
<dbReference type="GeneID" id="36287410"/>
<reference evidence="2" key="1">
    <citation type="submission" date="2016-03" db="EMBL/GenBank/DDBJ databases">
        <title>Updated assembly of Pseudogymnoascus destructans, the fungus causing white-nose syndrome of bats.</title>
        <authorList>
            <person name="Palmer J.M."/>
            <person name="Drees K.P."/>
            <person name="Foster J.T."/>
            <person name="Lindner D.L."/>
        </authorList>
    </citation>
    <scope>NUCLEOTIDE SEQUENCE [LARGE SCALE GENOMIC DNA]</scope>
    <source>
        <strain evidence="2">20631-21</strain>
    </source>
</reference>
<protein>
    <submittedName>
        <fullName evidence="2">Uncharacterized protein</fullName>
    </submittedName>
</protein>
<dbReference type="OrthoDB" id="5377226at2759"/>
<organism evidence="2">
    <name type="scientific">Pseudogymnoascus destructans</name>
    <dbReference type="NCBI Taxonomy" id="655981"/>
    <lineage>
        <taxon>Eukaryota</taxon>
        <taxon>Fungi</taxon>
        <taxon>Dikarya</taxon>
        <taxon>Ascomycota</taxon>
        <taxon>Pezizomycotina</taxon>
        <taxon>Leotiomycetes</taxon>
        <taxon>Thelebolales</taxon>
        <taxon>Thelebolaceae</taxon>
        <taxon>Pseudogymnoascus</taxon>
    </lineage>
</organism>
<evidence type="ECO:0000256" key="1">
    <source>
        <dbReference type="SAM" id="MobiDB-lite"/>
    </source>
</evidence>
<dbReference type="AlphaFoldDB" id="A0A177AB36"/>
<dbReference type="EMBL" id="KV441394">
    <property type="protein sequence ID" value="OAF59356.1"/>
    <property type="molecule type" value="Genomic_DNA"/>
</dbReference>
<feature type="region of interest" description="Disordered" evidence="1">
    <location>
        <begin position="1"/>
        <end position="30"/>
    </location>
</feature>
<feature type="compositionally biased region" description="Basic and acidic residues" evidence="1">
    <location>
        <begin position="144"/>
        <end position="168"/>
    </location>
</feature>
<dbReference type="Proteomes" id="UP000077154">
    <property type="component" value="Unassembled WGS sequence"/>
</dbReference>
<gene>
    <name evidence="2" type="ORF">VC83_04338</name>
</gene>
<dbReference type="VEuPathDB" id="FungiDB:GMDG_04519"/>
<feature type="region of interest" description="Disordered" evidence="1">
    <location>
        <begin position="142"/>
        <end position="170"/>
    </location>
</feature>
<accession>A0A177AB36</accession>
<proteinExistence type="predicted"/>